<proteinExistence type="predicted"/>
<dbReference type="Proteomes" id="UP001219525">
    <property type="component" value="Unassembled WGS sequence"/>
</dbReference>
<name>A0AAD6VLJ3_9AGAR</name>
<organism evidence="1 2">
    <name type="scientific">Mycena pura</name>
    <dbReference type="NCBI Taxonomy" id="153505"/>
    <lineage>
        <taxon>Eukaryota</taxon>
        <taxon>Fungi</taxon>
        <taxon>Dikarya</taxon>
        <taxon>Basidiomycota</taxon>
        <taxon>Agaricomycotina</taxon>
        <taxon>Agaricomycetes</taxon>
        <taxon>Agaricomycetidae</taxon>
        <taxon>Agaricales</taxon>
        <taxon>Marasmiineae</taxon>
        <taxon>Mycenaceae</taxon>
        <taxon>Mycena</taxon>
    </lineage>
</organism>
<keyword evidence="2" id="KW-1185">Reference proteome</keyword>
<reference evidence="1" key="1">
    <citation type="submission" date="2023-03" db="EMBL/GenBank/DDBJ databases">
        <title>Massive genome expansion in bonnet fungi (Mycena s.s.) driven by repeated elements and novel gene families across ecological guilds.</title>
        <authorList>
            <consortium name="Lawrence Berkeley National Laboratory"/>
            <person name="Harder C.B."/>
            <person name="Miyauchi S."/>
            <person name="Viragh M."/>
            <person name="Kuo A."/>
            <person name="Thoen E."/>
            <person name="Andreopoulos B."/>
            <person name="Lu D."/>
            <person name="Skrede I."/>
            <person name="Drula E."/>
            <person name="Henrissat B."/>
            <person name="Morin E."/>
            <person name="Kohler A."/>
            <person name="Barry K."/>
            <person name="LaButti K."/>
            <person name="Morin E."/>
            <person name="Salamov A."/>
            <person name="Lipzen A."/>
            <person name="Mereny Z."/>
            <person name="Hegedus B."/>
            <person name="Baldrian P."/>
            <person name="Stursova M."/>
            <person name="Weitz H."/>
            <person name="Taylor A."/>
            <person name="Grigoriev I.V."/>
            <person name="Nagy L.G."/>
            <person name="Martin F."/>
            <person name="Kauserud H."/>
        </authorList>
    </citation>
    <scope>NUCLEOTIDE SEQUENCE</scope>
    <source>
        <strain evidence="1">9144</strain>
    </source>
</reference>
<accession>A0AAD6VLJ3</accession>
<dbReference type="AlphaFoldDB" id="A0AAD6VLJ3"/>
<dbReference type="EMBL" id="JARJCW010000015">
    <property type="protein sequence ID" value="KAJ7216572.1"/>
    <property type="molecule type" value="Genomic_DNA"/>
</dbReference>
<gene>
    <name evidence="1" type="ORF">GGX14DRAFT_50825</name>
</gene>
<evidence type="ECO:0000313" key="1">
    <source>
        <dbReference type="EMBL" id="KAJ7216572.1"/>
    </source>
</evidence>
<evidence type="ECO:0000313" key="2">
    <source>
        <dbReference type="Proteomes" id="UP001219525"/>
    </source>
</evidence>
<protein>
    <submittedName>
        <fullName evidence="1">Uncharacterized protein</fullName>
    </submittedName>
</protein>
<sequence length="249" mass="27752">MSSARPLKCKPLSYLDVARCFADLEPDLKTASRNVAQSTALLLQGFDSIAMQLHSVDLQAIMPPVKPQWMLLRREYLELTSLLRTNALTCSARIKMFCTVILPLSVRRSSSQSSRSHHEKVHVLRSYMTISAEQAALTFQLIEKAVNFNSAASNFHTEIARATSQRASSGQRELQDLAQKMLVLQKTVKNLYAGNSKLSWPDATYLAFTAFRLIVSGGQQSSKAKLSRYHLVRDNFIALGKLTSGSDTR</sequence>
<comment type="caution">
    <text evidence="1">The sequence shown here is derived from an EMBL/GenBank/DDBJ whole genome shotgun (WGS) entry which is preliminary data.</text>
</comment>